<gene>
    <name evidence="1" type="ORF">EZS27_025075</name>
</gene>
<reference evidence="1" key="1">
    <citation type="submission" date="2019-03" db="EMBL/GenBank/DDBJ databases">
        <title>Single cell metagenomics reveals metabolic interactions within the superorganism composed of flagellate Streblomastix strix and complex community of Bacteroidetes bacteria on its surface.</title>
        <authorList>
            <person name="Treitli S.C."/>
            <person name="Kolisko M."/>
            <person name="Husnik F."/>
            <person name="Keeling P."/>
            <person name="Hampl V."/>
        </authorList>
    </citation>
    <scope>NUCLEOTIDE SEQUENCE</scope>
    <source>
        <strain evidence="1">STM</strain>
    </source>
</reference>
<name>A0A5J4QWP4_9ZZZZ</name>
<comment type="caution">
    <text evidence="1">The sequence shown here is derived from an EMBL/GenBank/DDBJ whole genome shotgun (WGS) entry which is preliminary data.</text>
</comment>
<evidence type="ECO:0000313" key="1">
    <source>
        <dbReference type="EMBL" id="KAA6325745.1"/>
    </source>
</evidence>
<dbReference type="AlphaFoldDB" id="A0A5J4QWP4"/>
<proteinExistence type="predicted"/>
<protein>
    <submittedName>
        <fullName evidence="1">Uncharacterized protein</fullName>
    </submittedName>
</protein>
<accession>A0A5J4QWP4</accession>
<sequence>MKKFYLGLDVSKEKLDWSLMADSKVVEELVVKNEIISIQKAISLLVDTYSIELTDLLLW</sequence>
<organism evidence="1">
    <name type="scientific">termite gut metagenome</name>
    <dbReference type="NCBI Taxonomy" id="433724"/>
    <lineage>
        <taxon>unclassified sequences</taxon>
        <taxon>metagenomes</taxon>
        <taxon>organismal metagenomes</taxon>
    </lineage>
</organism>
<dbReference type="EMBL" id="SNRY01002301">
    <property type="protein sequence ID" value="KAA6325745.1"/>
    <property type="molecule type" value="Genomic_DNA"/>
</dbReference>